<comment type="caution">
    <text evidence="3">The sequence shown here is derived from an EMBL/GenBank/DDBJ whole genome shotgun (WGS) entry which is preliminary data.</text>
</comment>
<dbReference type="InterPro" id="IPR025194">
    <property type="entry name" value="RodZ-like_C"/>
</dbReference>
<proteinExistence type="predicted"/>
<sequence>MAGEEEPDQEELNIHAPGEKLRIAREAMKVSVDDIAARTRVPVRMLSALEKGDYKALPGATYCIGFSRAYARAVGLDEVQIAREVRADLEAQDAISSTRYEAFEPADPARVPPRYLAWTAIALAVILAVGYGIWRTQFFTAPTDEEIAETRVAQAPKAVPTVPGQPSVPQRPQAPAGDVMLTATDTVWLRIYEEGGKRLFEKEMVTGEKFIVPPTAKNPLIITGRPQALRVTIGGKEVPPLGTPDKTITDVPISASALNARAAPATPPPAPQP</sequence>
<dbReference type="PANTHER" id="PTHR34475">
    <property type="match status" value="1"/>
</dbReference>
<dbReference type="CDD" id="cd00093">
    <property type="entry name" value="HTH_XRE"/>
    <property type="match status" value="1"/>
</dbReference>
<feature type="transmembrane region" description="Helical" evidence="1">
    <location>
        <begin position="115"/>
        <end position="134"/>
    </location>
</feature>
<evidence type="ECO:0000259" key="2">
    <source>
        <dbReference type="SMART" id="SM00530"/>
    </source>
</evidence>
<gene>
    <name evidence="3" type="ORF">HNQ99_001664</name>
</gene>
<dbReference type="GO" id="GO:0003677">
    <property type="term" value="F:DNA binding"/>
    <property type="evidence" value="ECO:0007669"/>
    <property type="project" value="InterPro"/>
</dbReference>
<evidence type="ECO:0000256" key="1">
    <source>
        <dbReference type="SAM" id="Phobius"/>
    </source>
</evidence>
<dbReference type="Pfam" id="PF13464">
    <property type="entry name" value="RodZ_C"/>
    <property type="match status" value="1"/>
</dbReference>
<dbReference type="Gene3D" id="1.10.260.40">
    <property type="entry name" value="lambda repressor-like DNA-binding domains"/>
    <property type="match status" value="1"/>
</dbReference>
<dbReference type="InterPro" id="IPR001387">
    <property type="entry name" value="Cro/C1-type_HTH"/>
</dbReference>
<dbReference type="InterPro" id="IPR010982">
    <property type="entry name" value="Lambda_DNA-bd_dom_sf"/>
</dbReference>
<keyword evidence="1" id="KW-0472">Membrane</keyword>
<protein>
    <submittedName>
        <fullName evidence="3">Cytoskeletal protein RodZ</fullName>
    </submittedName>
</protein>
<dbReference type="Proteomes" id="UP000575068">
    <property type="component" value="Unassembled WGS sequence"/>
</dbReference>
<dbReference type="RefSeq" id="WP_184475158.1">
    <property type="nucleotide sequence ID" value="NZ_JACHOV010000005.1"/>
</dbReference>
<organism evidence="3 4">
    <name type="scientific">Rhizorhapis suberifaciens</name>
    <name type="common">corky root of lettuce</name>
    <dbReference type="NCBI Taxonomy" id="13656"/>
    <lineage>
        <taxon>Bacteria</taxon>
        <taxon>Pseudomonadati</taxon>
        <taxon>Pseudomonadota</taxon>
        <taxon>Alphaproteobacteria</taxon>
        <taxon>Sphingomonadales</taxon>
        <taxon>Sphingomonadaceae</taxon>
        <taxon>Rhizorhapis</taxon>
    </lineage>
</organism>
<evidence type="ECO:0000313" key="3">
    <source>
        <dbReference type="EMBL" id="MBB4641359.1"/>
    </source>
</evidence>
<dbReference type="InterPro" id="IPR050400">
    <property type="entry name" value="Bact_Cytoskel_RodZ"/>
</dbReference>
<dbReference type="AlphaFoldDB" id="A0A840HUU9"/>
<dbReference type="SMART" id="SM00530">
    <property type="entry name" value="HTH_XRE"/>
    <property type="match status" value="1"/>
</dbReference>
<feature type="domain" description="HTH cro/C1-type" evidence="2">
    <location>
        <begin position="20"/>
        <end position="76"/>
    </location>
</feature>
<evidence type="ECO:0000313" key="4">
    <source>
        <dbReference type="Proteomes" id="UP000575068"/>
    </source>
</evidence>
<dbReference type="Pfam" id="PF13413">
    <property type="entry name" value="HTH_25"/>
    <property type="match status" value="1"/>
</dbReference>
<keyword evidence="1" id="KW-1133">Transmembrane helix</keyword>
<dbReference type="SUPFAM" id="SSF47413">
    <property type="entry name" value="lambda repressor-like DNA-binding domains"/>
    <property type="match status" value="1"/>
</dbReference>
<reference evidence="3 4" key="1">
    <citation type="submission" date="2020-08" db="EMBL/GenBank/DDBJ databases">
        <title>Genomic Encyclopedia of Type Strains, Phase IV (KMG-IV): sequencing the most valuable type-strain genomes for metagenomic binning, comparative biology and taxonomic classification.</title>
        <authorList>
            <person name="Goeker M."/>
        </authorList>
    </citation>
    <scope>NUCLEOTIDE SEQUENCE [LARGE SCALE GENOMIC DNA]</scope>
    <source>
        <strain evidence="3 4">DSM 7465</strain>
    </source>
</reference>
<keyword evidence="4" id="KW-1185">Reference proteome</keyword>
<name>A0A840HUU9_9SPHN</name>
<accession>A0A840HUU9</accession>
<dbReference type="PANTHER" id="PTHR34475:SF1">
    <property type="entry name" value="CYTOSKELETON PROTEIN RODZ"/>
    <property type="match status" value="1"/>
</dbReference>
<dbReference type="EMBL" id="JACHOV010000005">
    <property type="protein sequence ID" value="MBB4641359.1"/>
    <property type="molecule type" value="Genomic_DNA"/>
</dbReference>
<keyword evidence="1" id="KW-0812">Transmembrane</keyword>